<evidence type="ECO:0000256" key="2">
    <source>
        <dbReference type="SAM" id="Phobius"/>
    </source>
</evidence>
<dbReference type="Pfam" id="PF14364">
    <property type="entry name" value="DUF4408"/>
    <property type="match status" value="1"/>
</dbReference>
<proteinExistence type="predicted"/>
<dbReference type="InterPro" id="IPR025520">
    <property type="entry name" value="DUF4408"/>
</dbReference>
<feature type="transmembrane region" description="Helical" evidence="2">
    <location>
        <begin position="86"/>
        <end position="108"/>
    </location>
</feature>
<gene>
    <name evidence="4" type="ORF">LSALG_LOCUS34100</name>
</gene>
<keyword evidence="5" id="KW-1185">Reference proteome</keyword>
<evidence type="ECO:0000313" key="4">
    <source>
        <dbReference type="EMBL" id="CAI9295147.1"/>
    </source>
</evidence>
<keyword evidence="2" id="KW-0812">Transmembrane</keyword>
<dbReference type="PANTHER" id="PTHR33098:SF117">
    <property type="entry name" value="COTTON FIBER (DUF761)"/>
    <property type="match status" value="1"/>
</dbReference>
<keyword evidence="2" id="KW-1133">Transmembrane helix</keyword>
<feature type="compositionally biased region" description="Basic and acidic residues" evidence="1">
    <location>
        <begin position="383"/>
        <end position="394"/>
    </location>
</feature>
<feature type="domain" description="DUF4408" evidence="3">
    <location>
        <begin position="116"/>
        <end position="148"/>
    </location>
</feature>
<feature type="transmembrane region" description="Helical" evidence="2">
    <location>
        <begin position="128"/>
        <end position="148"/>
    </location>
</feature>
<evidence type="ECO:0000313" key="5">
    <source>
        <dbReference type="Proteomes" id="UP001177003"/>
    </source>
</evidence>
<dbReference type="EMBL" id="OX465083">
    <property type="protein sequence ID" value="CAI9295147.1"/>
    <property type="molecule type" value="Genomic_DNA"/>
</dbReference>
<feature type="region of interest" description="Disordered" evidence="1">
    <location>
        <begin position="324"/>
        <end position="394"/>
    </location>
</feature>
<feature type="compositionally biased region" description="Basic and acidic residues" evidence="1">
    <location>
        <begin position="327"/>
        <end position="356"/>
    </location>
</feature>
<reference evidence="4" key="1">
    <citation type="submission" date="2023-04" db="EMBL/GenBank/DDBJ databases">
        <authorList>
            <person name="Vijverberg K."/>
            <person name="Xiong W."/>
            <person name="Schranz E."/>
        </authorList>
    </citation>
    <scope>NUCLEOTIDE SEQUENCE</scope>
</reference>
<accession>A0AA35ZP24</accession>
<name>A0AA35ZP24_LACSI</name>
<organism evidence="4 5">
    <name type="scientific">Lactuca saligna</name>
    <name type="common">Willowleaf lettuce</name>
    <dbReference type="NCBI Taxonomy" id="75948"/>
    <lineage>
        <taxon>Eukaryota</taxon>
        <taxon>Viridiplantae</taxon>
        <taxon>Streptophyta</taxon>
        <taxon>Embryophyta</taxon>
        <taxon>Tracheophyta</taxon>
        <taxon>Spermatophyta</taxon>
        <taxon>Magnoliopsida</taxon>
        <taxon>eudicotyledons</taxon>
        <taxon>Gunneridae</taxon>
        <taxon>Pentapetalae</taxon>
        <taxon>asterids</taxon>
        <taxon>campanulids</taxon>
        <taxon>Asterales</taxon>
        <taxon>Asteraceae</taxon>
        <taxon>Cichorioideae</taxon>
        <taxon>Cichorieae</taxon>
        <taxon>Lactucinae</taxon>
        <taxon>Lactuca</taxon>
    </lineage>
</organism>
<dbReference type="PANTHER" id="PTHR33098">
    <property type="entry name" value="COTTON FIBER (DUF761)"/>
    <property type="match status" value="1"/>
</dbReference>
<sequence>MIHTIQITIGSTYELSRKYKCEHHLHVGPTKIYLNTYRGSPHFPPFITIPPPPSISHISNYLYPHNSASTPLPPAPQTAMGFSLKLAVVSATVLSTAVMLKLVAPVIMELTISDLPFLWTSVISWLKPPYLYVVINCIIITIVASSRLQSKLDASPSPSMSPTLPTALLLSTEPIKVELPPLEPPFHGGQLANEPVKITAASYGDSPMFVQAPEPDFGIPQFTDEYKDEDMKVATEAYEEITNNTINKHVISMSSWTPSKIKQVDLTFPVEKPPASARFSHRKLAKGSAEGGRALGIAKPKRQDTLETTWKTITEGRSVPLTRHLRKSDTWETHRNSEDSPIEHHPERMTKSDTFDVNRGGGSSRKPPPMPSKLSRSGGSGRLRKDPSLGQEELNRKVEAFIKKFNEDMRLQRQESLNQYMEMINRGAH</sequence>
<protein>
    <recommendedName>
        <fullName evidence="3">DUF4408 domain-containing protein</fullName>
    </recommendedName>
</protein>
<dbReference type="InterPro" id="IPR008480">
    <property type="entry name" value="DUF761_pln"/>
</dbReference>
<evidence type="ECO:0000256" key="1">
    <source>
        <dbReference type="SAM" id="MobiDB-lite"/>
    </source>
</evidence>
<keyword evidence="2" id="KW-0472">Membrane</keyword>
<evidence type="ECO:0000259" key="3">
    <source>
        <dbReference type="Pfam" id="PF14364"/>
    </source>
</evidence>
<dbReference type="AlphaFoldDB" id="A0AA35ZP24"/>
<dbReference type="Pfam" id="PF05553">
    <property type="entry name" value="DUF761"/>
    <property type="match status" value="1"/>
</dbReference>
<dbReference type="Proteomes" id="UP001177003">
    <property type="component" value="Chromosome 7"/>
</dbReference>